<dbReference type="EMBL" id="JARTFS010000008">
    <property type="protein sequence ID" value="MED4401880.1"/>
    <property type="molecule type" value="Genomic_DNA"/>
</dbReference>
<feature type="compositionally biased region" description="Basic residues" evidence="1">
    <location>
        <begin position="22"/>
        <end position="36"/>
    </location>
</feature>
<accession>A0ABU6NXQ1</accession>
<keyword evidence="4" id="KW-1185">Reference proteome</keyword>
<dbReference type="InterPro" id="IPR057174">
    <property type="entry name" value="DUF7852"/>
</dbReference>
<evidence type="ECO:0000259" key="2">
    <source>
        <dbReference type="Pfam" id="PF25250"/>
    </source>
</evidence>
<feature type="domain" description="DUF7852" evidence="2">
    <location>
        <begin position="21"/>
        <end position="105"/>
    </location>
</feature>
<gene>
    <name evidence="3" type="ORF">P9271_11185</name>
</gene>
<proteinExistence type="predicted"/>
<reference evidence="3 4" key="1">
    <citation type="submission" date="2023-03" db="EMBL/GenBank/DDBJ databases">
        <title>Bacillus Genome Sequencing.</title>
        <authorList>
            <person name="Dunlap C."/>
        </authorList>
    </citation>
    <scope>NUCLEOTIDE SEQUENCE [LARGE SCALE GENOMIC DNA]</scope>
    <source>
        <strain evidence="3 4">NRS-1717</strain>
    </source>
</reference>
<dbReference type="NCBIfam" id="NF045794">
    <property type="entry name" value="CsxC_fam"/>
    <property type="match status" value="1"/>
</dbReference>
<evidence type="ECO:0000256" key="1">
    <source>
        <dbReference type="SAM" id="MobiDB-lite"/>
    </source>
</evidence>
<dbReference type="InterPro" id="IPR054845">
    <property type="entry name" value="Exosporium_prot_C"/>
</dbReference>
<evidence type="ECO:0000313" key="3">
    <source>
        <dbReference type="EMBL" id="MED4401880.1"/>
    </source>
</evidence>
<dbReference type="RefSeq" id="WP_066232202.1">
    <property type="nucleotide sequence ID" value="NZ_JARTFQ010000002.1"/>
</dbReference>
<dbReference type="GeneID" id="301142062"/>
<name>A0ABU6NXQ1_9BACI</name>
<sequence length="280" mass="32193">MSKEHGKYDHHKGSDSHDSKSKSKSSKPYTPKKKQKNSVVPGVSNKPVQPRAIQNAFVKVPVVLGETTVQIDMDAKIEFPEPVLEIKKIKKHLKLTQCRLLLPTNKLFIRGFVRKNIQYATPRSSNRHQVLSSIHSLTVDIPFEAVTEIDFLNQPQFHSNPDTRDFTFFTASKLPQGFSQKEKLLSADFSQYDQISGEVFNELPYCELLYSKFIEYDEALDRQMGVVYGPDGECMDAPFEEGTFTKVEEKMVVELTLKVLQNQQVHIDRDRDRDNHNNKY</sequence>
<comment type="caution">
    <text evidence="3">The sequence shown here is derived from an EMBL/GenBank/DDBJ whole genome shotgun (WGS) entry which is preliminary data.</text>
</comment>
<feature type="compositionally biased region" description="Basic and acidic residues" evidence="1">
    <location>
        <begin position="1"/>
        <end position="21"/>
    </location>
</feature>
<feature type="region of interest" description="Disordered" evidence="1">
    <location>
        <begin position="1"/>
        <end position="46"/>
    </location>
</feature>
<protein>
    <submittedName>
        <fullName evidence="3">DUF3794 domain-containing protein</fullName>
    </submittedName>
</protein>
<dbReference type="Proteomes" id="UP001342826">
    <property type="component" value="Unassembled WGS sequence"/>
</dbReference>
<dbReference type="Pfam" id="PF25250">
    <property type="entry name" value="DUF7852"/>
    <property type="match status" value="1"/>
</dbReference>
<evidence type="ECO:0000313" key="4">
    <source>
        <dbReference type="Proteomes" id="UP001342826"/>
    </source>
</evidence>
<organism evidence="3 4">
    <name type="scientific">Metabacillus fastidiosus</name>
    <dbReference type="NCBI Taxonomy" id="1458"/>
    <lineage>
        <taxon>Bacteria</taxon>
        <taxon>Bacillati</taxon>
        <taxon>Bacillota</taxon>
        <taxon>Bacilli</taxon>
        <taxon>Bacillales</taxon>
        <taxon>Bacillaceae</taxon>
        <taxon>Metabacillus</taxon>
    </lineage>
</organism>